<sequence length="349" mass="38943">MSQFTVIGGGIIGASTAYHLIKQGHEVTVYDRNDRGNATGASAGIINPWVSQRRNKKWYRLVTKAARYYPGFIGQLEEETDSETGYTRRGSISLFKDDDVLELAFNRISKKKTDAPEMGEVKMLSREEVKDYHPHLSDKYSGVYVEGGAQVKGALLRDSLKKAFIKAGGTWIDKNPPETTEGMTIYATGAWGSEQGFKPVITHQRSEVLHFKVEEAEVVKTPVVMALGPIYIVEMGDNEFAIGTTHQKTESYDDSPSEENYQYLRGLAERYFPDSKLTDIRMMVGFKPYTRDFLPFIGHVDENTFVINGAGATGLTAGPFIGHEVARFLSGEETDLDLSDYSYVEPENN</sequence>
<evidence type="ECO:0000256" key="3">
    <source>
        <dbReference type="ARBA" id="ARBA00022630"/>
    </source>
</evidence>
<name>A0A1G9H2D5_9BACL</name>
<dbReference type="Gene3D" id="3.30.9.10">
    <property type="entry name" value="D-Amino Acid Oxidase, subunit A, domain 2"/>
    <property type="match status" value="1"/>
</dbReference>
<dbReference type="SUPFAM" id="SSF54373">
    <property type="entry name" value="FAD-linked reductases, C-terminal domain"/>
    <property type="match status" value="1"/>
</dbReference>
<evidence type="ECO:0000259" key="5">
    <source>
        <dbReference type="Pfam" id="PF01266"/>
    </source>
</evidence>
<gene>
    <name evidence="6" type="ORF">SAMN05216216_12018</name>
</gene>
<dbReference type="Proteomes" id="UP000199008">
    <property type="component" value="Unassembled WGS sequence"/>
</dbReference>
<feature type="domain" description="FAD dependent oxidoreductase" evidence="5">
    <location>
        <begin position="5"/>
        <end position="327"/>
    </location>
</feature>
<accession>A0A1G9H2D5</accession>
<evidence type="ECO:0000313" key="6">
    <source>
        <dbReference type="EMBL" id="SDL07022.1"/>
    </source>
</evidence>
<proteinExistence type="inferred from homology"/>
<dbReference type="AlphaFoldDB" id="A0A1G9H2D5"/>
<dbReference type="RefSeq" id="WP_092987230.1">
    <property type="nucleotide sequence ID" value="NZ_FNFY01000020.1"/>
</dbReference>
<reference evidence="7" key="1">
    <citation type="submission" date="2016-10" db="EMBL/GenBank/DDBJ databases">
        <authorList>
            <person name="Varghese N."/>
            <person name="Submissions S."/>
        </authorList>
    </citation>
    <scope>NUCLEOTIDE SEQUENCE [LARGE SCALE GENOMIC DNA]</scope>
    <source>
        <strain evidence="7">CGMCC 1.8895</strain>
    </source>
</reference>
<organism evidence="6 7">
    <name type="scientific">Lacicoccus qingdaonensis</name>
    <dbReference type="NCBI Taxonomy" id="576118"/>
    <lineage>
        <taxon>Bacteria</taxon>
        <taxon>Bacillati</taxon>
        <taxon>Bacillota</taxon>
        <taxon>Bacilli</taxon>
        <taxon>Bacillales</taxon>
        <taxon>Salinicoccaceae</taxon>
        <taxon>Lacicoccus</taxon>
    </lineage>
</organism>
<dbReference type="GO" id="GO:0005737">
    <property type="term" value="C:cytoplasm"/>
    <property type="evidence" value="ECO:0007669"/>
    <property type="project" value="TreeGrafter"/>
</dbReference>
<evidence type="ECO:0000313" key="7">
    <source>
        <dbReference type="Proteomes" id="UP000199008"/>
    </source>
</evidence>
<dbReference type="OrthoDB" id="9805337at2"/>
<keyword evidence="3" id="KW-0285">Flavoprotein</keyword>
<evidence type="ECO:0000256" key="4">
    <source>
        <dbReference type="ARBA" id="ARBA00023002"/>
    </source>
</evidence>
<comment type="cofactor">
    <cofactor evidence="1">
        <name>FAD</name>
        <dbReference type="ChEBI" id="CHEBI:57692"/>
    </cofactor>
</comment>
<comment type="similarity">
    <text evidence="2">Belongs to the DadA oxidoreductase family.</text>
</comment>
<keyword evidence="7" id="KW-1185">Reference proteome</keyword>
<keyword evidence="4" id="KW-0560">Oxidoreductase</keyword>
<dbReference type="STRING" id="576118.SAMN05216216_12018"/>
<evidence type="ECO:0000256" key="1">
    <source>
        <dbReference type="ARBA" id="ARBA00001974"/>
    </source>
</evidence>
<dbReference type="EMBL" id="FNFY01000020">
    <property type="protein sequence ID" value="SDL07022.1"/>
    <property type="molecule type" value="Genomic_DNA"/>
</dbReference>
<dbReference type="Gene3D" id="3.50.50.60">
    <property type="entry name" value="FAD/NAD(P)-binding domain"/>
    <property type="match status" value="1"/>
</dbReference>
<evidence type="ECO:0000256" key="2">
    <source>
        <dbReference type="ARBA" id="ARBA00009410"/>
    </source>
</evidence>
<dbReference type="SUPFAM" id="SSF51971">
    <property type="entry name" value="Nucleotide-binding domain"/>
    <property type="match status" value="1"/>
</dbReference>
<dbReference type="InterPro" id="IPR036188">
    <property type="entry name" value="FAD/NAD-bd_sf"/>
</dbReference>
<dbReference type="PANTHER" id="PTHR13847:SF286">
    <property type="entry name" value="D-AMINO ACID DEHYDROGENASE"/>
    <property type="match status" value="1"/>
</dbReference>
<protein>
    <submittedName>
        <fullName evidence="6">D-amino acid dehydrogenase small subunit</fullName>
    </submittedName>
</protein>
<dbReference type="InterPro" id="IPR006076">
    <property type="entry name" value="FAD-dep_OxRdtase"/>
</dbReference>
<dbReference type="Pfam" id="PF01266">
    <property type="entry name" value="DAO"/>
    <property type="match status" value="1"/>
</dbReference>
<dbReference type="PANTHER" id="PTHR13847">
    <property type="entry name" value="SARCOSINE DEHYDROGENASE-RELATED"/>
    <property type="match status" value="1"/>
</dbReference>
<dbReference type="GO" id="GO:0016491">
    <property type="term" value="F:oxidoreductase activity"/>
    <property type="evidence" value="ECO:0007669"/>
    <property type="project" value="UniProtKB-KW"/>
</dbReference>